<dbReference type="PANTHER" id="PTHR18964">
    <property type="entry name" value="ROK (REPRESSOR, ORF, KINASE) FAMILY"/>
    <property type="match status" value="1"/>
</dbReference>
<evidence type="ECO:0000256" key="1">
    <source>
        <dbReference type="ARBA" id="ARBA00002486"/>
    </source>
</evidence>
<dbReference type="SUPFAM" id="SSF46785">
    <property type="entry name" value="Winged helix' DNA-binding domain"/>
    <property type="match status" value="1"/>
</dbReference>
<dbReference type="Gene3D" id="3.30.420.40">
    <property type="match status" value="2"/>
</dbReference>
<proteinExistence type="inferred from homology"/>
<dbReference type="Proteomes" id="UP000005384">
    <property type="component" value="Unassembled WGS sequence"/>
</dbReference>
<evidence type="ECO:0000256" key="3">
    <source>
        <dbReference type="ARBA" id="ARBA00022629"/>
    </source>
</evidence>
<evidence type="ECO:0008006" key="6">
    <source>
        <dbReference type="Google" id="ProtNLM"/>
    </source>
</evidence>
<keyword evidence="3" id="KW-0119">Carbohydrate metabolism</keyword>
<gene>
    <name evidence="4" type="ORF">HMPREF9473_00487</name>
</gene>
<dbReference type="RefSeq" id="WP_006778469.1">
    <property type="nucleotide sequence ID" value="NZ_CP040506.1"/>
</dbReference>
<evidence type="ECO:0000313" key="5">
    <source>
        <dbReference type="Proteomes" id="UP000005384"/>
    </source>
</evidence>
<dbReference type="OrthoDB" id="6501901at2"/>
<dbReference type="EMBL" id="ADLN01000002">
    <property type="protein sequence ID" value="EHI61464.1"/>
    <property type="molecule type" value="Genomic_DNA"/>
</dbReference>
<keyword evidence="5" id="KW-1185">Reference proteome</keyword>
<comment type="function">
    <text evidence="1">Transcriptional repressor of xylose-utilizing enzymes.</text>
</comment>
<reference evidence="4 5" key="1">
    <citation type="submission" date="2011-08" db="EMBL/GenBank/DDBJ databases">
        <title>The Genome Sequence of Clostridium hathewayi WAL-18680.</title>
        <authorList>
            <consortium name="The Broad Institute Genome Sequencing Platform"/>
            <person name="Earl A."/>
            <person name="Ward D."/>
            <person name="Feldgarden M."/>
            <person name="Gevers D."/>
            <person name="Finegold S.M."/>
            <person name="Summanen P.H."/>
            <person name="Molitoris D.R."/>
            <person name="Song M."/>
            <person name="Daigneault M."/>
            <person name="Allen-Vercoe E."/>
            <person name="Young S.K."/>
            <person name="Zeng Q."/>
            <person name="Gargeya S."/>
            <person name="Fitzgerald M."/>
            <person name="Haas B."/>
            <person name="Abouelleil A."/>
            <person name="Alvarado L."/>
            <person name="Arachchi H.M."/>
            <person name="Berlin A."/>
            <person name="Brown A."/>
            <person name="Chapman S.B."/>
            <person name="Chen Z."/>
            <person name="Dunbar C."/>
            <person name="Freedman E."/>
            <person name="Gearin G."/>
            <person name="Gellesch M."/>
            <person name="Goldberg J."/>
            <person name="Griggs A."/>
            <person name="Gujja S."/>
            <person name="Heiman D."/>
            <person name="Howarth C."/>
            <person name="Larson L."/>
            <person name="Lui A."/>
            <person name="MacDonald P.J.P."/>
            <person name="Montmayeur A."/>
            <person name="Murphy C."/>
            <person name="Neiman D."/>
            <person name="Pearson M."/>
            <person name="Priest M."/>
            <person name="Roberts A."/>
            <person name="Saif S."/>
            <person name="Shea T."/>
            <person name="Shenoy N."/>
            <person name="Sisk P."/>
            <person name="Stolte C."/>
            <person name="Sykes S."/>
            <person name="Wortman J."/>
            <person name="Nusbaum C."/>
            <person name="Birren B."/>
        </authorList>
    </citation>
    <scope>NUCLEOTIDE SEQUENCE [LARGE SCALE GENOMIC DNA]</scope>
    <source>
        <strain evidence="4 5">WAL-18680</strain>
    </source>
</reference>
<protein>
    <recommendedName>
        <fullName evidence="6">HTH marR-type domain-containing protein</fullName>
    </recommendedName>
</protein>
<comment type="similarity">
    <text evidence="2">Belongs to the ROK (NagC/XylR) family.</text>
</comment>
<accession>G5IAL5</accession>
<sequence length="349" mass="38315">MDTLTARPRLLKQANLSLIRRVIKTQGTATRAEIASETGISVTTIRSLLAEMMENGEIESIGHDASSGGRKAERYRFNPDRYYGAAFCITNGQIHSLLVNVCGEIVEVSSLEAPDGNYELAITAYLDDLVQHKEIKSIGVGVPGVVEGSSFWSQNKQNYELFKIPLGDSLARRYDIPVILENDLNATAIGFCRCYAKEFPGENPEDSNMAYLHFEEGCISAGFIAGGRVIRGCSNFAGEIGLIPTADGRTLAECMAEPMDDKQYISFAVQIISWICGILNPQYVLLGGPSLRKDCIGPISDTLTAILPKHMFATVLYSPDVWNDYHDGMAYLTAGKMFDDIQFIKEPPC</sequence>
<dbReference type="InterPro" id="IPR036388">
    <property type="entry name" value="WH-like_DNA-bd_sf"/>
</dbReference>
<dbReference type="SUPFAM" id="SSF53067">
    <property type="entry name" value="Actin-like ATPase domain"/>
    <property type="match status" value="1"/>
</dbReference>
<keyword evidence="3" id="KW-0859">Xylose metabolism</keyword>
<dbReference type="Pfam" id="PF00480">
    <property type="entry name" value="ROK"/>
    <property type="match status" value="1"/>
</dbReference>
<dbReference type="Gene3D" id="1.10.10.10">
    <property type="entry name" value="Winged helix-like DNA-binding domain superfamily/Winged helix DNA-binding domain"/>
    <property type="match status" value="1"/>
</dbReference>
<name>G5IAL5_9FIRM</name>
<dbReference type="HOGENOM" id="CLU_067512_0_0_9"/>
<organism evidence="4 5">
    <name type="scientific">Hungatella hathewayi WAL-18680</name>
    <dbReference type="NCBI Taxonomy" id="742737"/>
    <lineage>
        <taxon>Bacteria</taxon>
        <taxon>Bacillati</taxon>
        <taxon>Bacillota</taxon>
        <taxon>Clostridia</taxon>
        <taxon>Lachnospirales</taxon>
        <taxon>Lachnospiraceae</taxon>
        <taxon>Hungatella</taxon>
    </lineage>
</organism>
<dbReference type="InterPro" id="IPR043129">
    <property type="entry name" value="ATPase_NBD"/>
</dbReference>
<dbReference type="PATRIC" id="fig|742737.3.peg.486"/>
<dbReference type="AlphaFoldDB" id="G5IAL5"/>
<dbReference type="InterPro" id="IPR000600">
    <property type="entry name" value="ROK"/>
</dbReference>
<comment type="caution">
    <text evidence="4">The sequence shown here is derived from an EMBL/GenBank/DDBJ whole genome shotgun (WGS) entry which is preliminary data.</text>
</comment>
<dbReference type="CDD" id="cd23763">
    <property type="entry name" value="ASKHA_ATPase_ROK"/>
    <property type="match status" value="1"/>
</dbReference>
<dbReference type="GO" id="GO:0042732">
    <property type="term" value="P:D-xylose metabolic process"/>
    <property type="evidence" value="ECO:0007669"/>
    <property type="project" value="UniProtKB-KW"/>
</dbReference>
<dbReference type="PANTHER" id="PTHR18964:SF149">
    <property type="entry name" value="BIFUNCTIONAL UDP-N-ACETYLGLUCOSAMINE 2-EPIMERASE_N-ACETYLMANNOSAMINE KINASE"/>
    <property type="match status" value="1"/>
</dbReference>
<evidence type="ECO:0000313" key="4">
    <source>
        <dbReference type="EMBL" id="EHI61464.1"/>
    </source>
</evidence>
<evidence type="ECO:0000256" key="2">
    <source>
        <dbReference type="ARBA" id="ARBA00006479"/>
    </source>
</evidence>
<dbReference type="InterPro" id="IPR036390">
    <property type="entry name" value="WH_DNA-bd_sf"/>
</dbReference>